<reference evidence="1 2" key="1">
    <citation type="submission" date="2017-09" db="EMBL/GenBank/DDBJ databases">
        <title>Genomics of the genus Arcobacter.</title>
        <authorList>
            <person name="Perez-Cataluna A."/>
            <person name="Figueras M.J."/>
            <person name="Salas-Masso N."/>
        </authorList>
    </citation>
    <scope>NUCLEOTIDE SEQUENCE [LARGE SCALE GENOMIC DNA]</scope>
    <source>
        <strain evidence="1 2">CECT 7386</strain>
    </source>
</reference>
<comment type="caution">
    <text evidence="1">The sequence shown here is derived from an EMBL/GenBank/DDBJ whole genome shotgun (WGS) entry which is preliminary data.</text>
</comment>
<dbReference type="KEGG" id="amyt:AMYT_2161"/>
<dbReference type="Proteomes" id="UP000290092">
    <property type="component" value="Unassembled WGS sequence"/>
</dbReference>
<sequence length="254" mass="30032">MILNTIDFHKNFLGFIDSNEFLPEDFDQFNSSFRLRQLFLNLSNNILKDTCTFNKFEQKKLARYPLKNAFKYKIDSLLPISYIKTFKLSSSFNFCKNSTLIINAYKNRKSTFISSSQKMLKIAKLINLCYVNNQLQLMLDKDLLFHEFVFQKIKKLHKDKKVQDLGDSISIKGKDIDSLKIYTSWKNIEVKKPNIKNELENAIKSIKNENYTQVYLVYPKANDFKRHIPVFVDELKHKPYVIKAIPYSLRSIIR</sequence>
<organism evidence="1 2">
    <name type="scientific">Malaciobacter mytili LMG 24559</name>
    <dbReference type="NCBI Taxonomy" id="1032238"/>
    <lineage>
        <taxon>Bacteria</taxon>
        <taxon>Pseudomonadati</taxon>
        <taxon>Campylobacterota</taxon>
        <taxon>Epsilonproteobacteria</taxon>
        <taxon>Campylobacterales</taxon>
        <taxon>Arcobacteraceae</taxon>
        <taxon>Malaciobacter</taxon>
    </lineage>
</organism>
<protein>
    <submittedName>
        <fullName evidence="1">Uncharacterized protein</fullName>
    </submittedName>
</protein>
<proteinExistence type="predicted"/>
<dbReference type="RefSeq" id="WP_114842535.1">
    <property type="nucleotide sequence ID" value="NZ_CP031219.1"/>
</dbReference>
<gene>
    <name evidence="1" type="ORF">CP985_05110</name>
</gene>
<name>A0AAX2AIC5_9BACT</name>
<accession>A0AAX2AIC5</accession>
<evidence type="ECO:0000313" key="1">
    <source>
        <dbReference type="EMBL" id="RXK16107.1"/>
    </source>
</evidence>
<dbReference type="AlphaFoldDB" id="A0AAX2AIC5"/>
<evidence type="ECO:0000313" key="2">
    <source>
        <dbReference type="Proteomes" id="UP000290092"/>
    </source>
</evidence>
<dbReference type="EMBL" id="NXID01000014">
    <property type="protein sequence ID" value="RXK16107.1"/>
    <property type="molecule type" value="Genomic_DNA"/>
</dbReference>
<keyword evidence="2" id="KW-1185">Reference proteome</keyword>